<keyword evidence="7" id="KW-0297">G-protein coupled receptor</keyword>
<dbReference type="Proteomes" id="UP000694720">
    <property type="component" value="Unplaced"/>
</dbReference>
<dbReference type="Proteomes" id="UP000694723">
    <property type="component" value="Unplaced"/>
</dbReference>
<keyword evidence="8 11" id="KW-0472">Membrane</keyword>
<dbReference type="Ensembl" id="ENSSSCT00040083803.1">
    <property type="protein sequence ID" value="ENSSSCP00040036514.1"/>
    <property type="gene ID" value="ENSSSCG00040061599.1"/>
</dbReference>
<dbReference type="Proteomes" id="UP000694722">
    <property type="component" value="Unplaced"/>
</dbReference>
<name>A0A8D0PP42_PIG</name>
<evidence type="ECO:0000256" key="9">
    <source>
        <dbReference type="ARBA" id="ARBA00023170"/>
    </source>
</evidence>
<dbReference type="InterPro" id="IPR017452">
    <property type="entry name" value="GPCR_Rhodpsn_7TM"/>
</dbReference>
<dbReference type="InterPro" id="IPR050516">
    <property type="entry name" value="Olfactory_GPCR"/>
</dbReference>
<proteinExistence type="predicted"/>
<dbReference type="GO" id="GO:0005886">
    <property type="term" value="C:plasma membrane"/>
    <property type="evidence" value="ECO:0007669"/>
    <property type="project" value="UniProtKB-SubCell"/>
</dbReference>
<evidence type="ECO:0000256" key="2">
    <source>
        <dbReference type="ARBA" id="ARBA00004651"/>
    </source>
</evidence>
<keyword evidence="5" id="KW-0552">Olfaction</keyword>
<dbReference type="SUPFAM" id="SSF81321">
    <property type="entry name" value="Family A G protein-coupled receptor-like"/>
    <property type="match status" value="1"/>
</dbReference>
<keyword evidence="4 11" id="KW-0812">Transmembrane</keyword>
<evidence type="ECO:0000256" key="8">
    <source>
        <dbReference type="ARBA" id="ARBA00023136"/>
    </source>
</evidence>
<evidence type="ECO:0000256" key="7">
    <source>
        <dbReference type="ARBA" id="ARBA00023040"/>
    </source>
</evidence>
<dbReference type="Proteomes" id="UP000694571">
    <property type="component" value="Unplaced"/>
</dbReference>
<comment type="function">
    <text evidence="1">Putative odorant or sperm cell receptor.</text>
</comment>
<dbReference type="Ensembl" id="ENSSSCT00015089411.1">
    <property type="protein sequence ID" value="ENSSSCP00015036475.1"/>
    <property type="gene ID" value="ENSSSCG00015066731.1"/>
</dbReference>
<feature type="transmembrane region" description="Helical" evidence="11">
    <location>
        <begin position="139"/>
        <end position="164"/>
    </location>
</feature>
<dbReference type="PANTHER" id="PTHR26452">
    <property type="entry name" value="OLFACTORY RECEPTOR"/>
    <property type="match status" value="1"/>
</dbReference>
<evidence type="ECO:0000256" key="11">
    <source>
        <dbReference type="SAM" id="Phobius"/>
    </source>
</evidence>
<feature type="transmembrane region" description="Helical" evidence="11">
    <location>
        <begin position="57"/>
        <end position="77"/>
    </location>
</feature>
<dbReference type="AlphaFoldDB" id="A0A8D0PP42"/>
<keyword evidence="10" id="KW-0807">Transducer</keyword>
<dbReference type="PRINTS" id="PR00237">
    <property type="entry name" value="GPCRRHODOPSN"/>
</dbReference>
<reference evidence="13" key="1">
    <citation type="submission" date="2025-05" db="UniProtKB">
        <authorList>
            <consortium name="Ensembl"/>
        </authorList>
    </citation>
    <scope>IDENTIFICATION</scope>
</reference>
<evidence type="ECO:0000256" key="3">
    <source>
        <dbReference type="ARBA" id="ARBA00022475"/>
    </source>
</evidence>
<keyword evidence="6 11" id="KW-1133">Transmembrane helix</keyword>
<evidence type="ECO:0000256" key="4">
    <source>
        <dbReference type="ARBA" id="ARBA00022692"/>
    </source>
</evidence>
<feature type="transmembrane region" description="Helical" evidence="11">
    <location>
        <begin position="20"/>
        <end position="45"/>
    </location>
</feature>
<comment type="subcellular location">
    <subcellularLocation>
        <location evidence="2">Cell membrane</location>
        <topology evidence="2">Multi-pass membrane protein</topology>
    </subcellularLocation>
</comment>
<keyword evidence="3" id="KW-1003">Cell membrane</keyword>
<organism evidence="13 14">
    <name type="scientific">Sus scrofa</name>
    <name type="common">Pig</name>
    <dbReference type="NCBI Taxonomy" id="9823"/>
    <lineage>
        <taxon>Eukaryota</taxon>
        <taxon>Metazoa</taxon>
        <taxon>Chordata</taxon>
        <taxon>Craniata</taxon>
        <taxon>Vertebrata</taxon>
        <taxon>Euteleostomi</taxon>
        <taxon>Mammalia</taxon>
        <taxon>Eutheria</taxon>
        <taxon>Laurasiatheria</taxon>
        <taxon>Artiodactyla</taxon>
        <taxon>Suina</taxon>
        <taxon>Suidae</taxon>
        <taxon>Sus</taxon>
    </lineage>
</organism>
<dbReference type="GO" id="GO:0004984">
    <property type="term" value="F:olfactory receptor activity"/>
    <property type="evidence" value="ECO:0007669"/>
    <property type="project" value="InterPro"/>
</dbReference>
<dbReference type="Proteomes" id="UP000694726">
    <property type="component" value="Unplaced"/>
</dbReference>
<dbReference type="PROSITE" id="PS50262">
    <property type="entry name" value="G_PROTEIN_RECEP_F1_2"/>
    <property type="match status" value="1"/>
</dbReference>
<accession>A0A8D0PP42</accession>
<evidence type="ECO:0000313" key="14">
    <source>
        <dbReference type="Proteomes" id="UP000694726"/>
    </source>
</evidence>
<dbReference type="Ensembl" id="ENSSSCT00035002436.1">
    <property type="protein sequence ID" value="ENSSSCP00035000791.1"/>
    <property type="gene ID" value="ENSSSCG00035001960.1"/>
</dbReference>
<keyword evidence="9" id="KW-0675">Receptor</keyword>
<evidence type="ECO:0000313" key="13">
    <source>
        <dbReference type="Ensembl" id="ENSSSCP00015036475.1"/>
    </source>
</evidence>
<dbReference type="Ensembl" id="ENSSSCT00050067153.1">
    <property type="protein sequence ID" value="ENSSSCP00050028835.1"/>
    <property type="gene ID" value="ENSSSCG00050049362.1"/>
</dbReference>
<protein>
    <recommendedName>
        <fullName evidence="12">G-protein coupled receptors family 1 profile domain-containing protein</fullName>
    </recommendedName>
</protein>
<evidence type="ECO:0000259" key="12">
    <source>
        <dbReference type="PROSITE" id="PS50262"/>
    </source>
</evidence>
<keyword evidence="5" id="KW-0716">Sensory transduction</keyword>
<sequence>MSNQSQVTEFVLQGLLEAPHLQVLFFVLCLSLYTMALCGNSLIVVAISCSSGLHTPLYLFLVSLLVLDVICACPVVPKLLEILMAEKRGISYRGCMAQMYFLSWSVAGETLLLTAMAYKHYVAMCRPLHYGSMTGPWVCAVLTGAVWGTSMLGAGVNTCLMLRLTFCGPDVVEPSFCEIPLSSSAALLLTVASHGCIVASILGIHMAEGKQRVFSTCWSHLLVVTVNYSTVIHTYMSPGSSYSPGAGKAMAVLYSSVSPTSNPLIYTLRKKDVKAALRNVFTLWAGKL</sequence>
<feature type="domain" description="G-protein coupled receptors family 1 profile" evidence="12">
    <location>
        <begin position="39"/>
        <end position="266"/>
    </location>
</feature>
<feature type="transmembrane region" description="Helical" evidence="11">
    <location>
        <begin position="97"/>
        <end position="118"/>
    </location>
</feature>
<evidence type="ECO:0000256" key="5">
    <source>
        <dbReference type="ARBA" id="ARBA00022725"/>
    </source>
</evidence>
<dbReference type="Gene3D" id="1.20.1070.10">
    <property type="entry name" value="Rhodopsin 7-helix transmembrane proteins"/>
    <property type="match status" value="1"/>
</dbReference>
<dbReference type="Ensembl" id="ENSSSCT00060051780.1">
    <property type="protein sequence ID" value="ENSSSCP00060022042.1"/>
    <property type="gene ID" value="ENSSSCG00060038305.1"/>
</dbReference>
<dbReference type="Pfam" id="PF13853">
    <property type="entry name" value="7tm_4"/>
    <property type="match status" value="2"/>
</dbReference>
<evidence type="ECO:0000256" key="6">
    <source>
        <dbReference type="ARBA" id="ARBA00022989"/>
    </source>
</evidence>
<dbReference type="InterPro" id="IPR000276">
    <property type="entry name" value="GPCR_Rhodpsn"/>
</dbReference>
<dbReference type="InterPro" id="IPR000725">
    <property type="entry name" value="Olfact_rcpt"/>
</dbReference>
<evidence type="ECO:0000256" key="1">
    <source>
        <dbReference type="ARBA" id="ARBA00003929"/>
    </source>
</evidence>
<dbReference type="GO" id="GO:0004930">
    <property type="term" value="F:G protein-coupled receptor activity"/>
    <property type="evidence" value="ECO:0007669"/>
    <property type="project" value="UniProtKB-KW"/>
</dbReference>
<evidence type="ECO:0000256" key="10">
    <source>
        <dbReference type="ARBA" id="ARBA00023224"/>
    </source>
</evidence>